<name>A0AAN8NU31_POLSC</name>
<reference evidence="1 2" key="1">
    <citation type="submission" date="2023-10" db="EMBL/GenBank/DDBJ databases">
        <title>Genomes of two closely related lineages of the louse Polyplax serrata with different host specificities.</title>
        <authorList>
            <person name="Martinu J."/>
            <person name="Tarabai H."/>
            <person name="Stefka J."/>
            <person name="Hypsa V."/>
        </authorList>
    </citation>
    <scope>NUCLEOTIDE SEQUENCE [LARGE SCALE GENOMIC DNA]</scope>
    <source>
        <strain evidence="1">HR10_N</strain>
    </source>
</reference>
<comment type="caution">
    <text evidence="1">The sequence shown here is derived from an EMBL/GenBank/DDBJ whole genome shotgun (WGS) entry which is preliminary data.</text>
</comment>
<dbReference type="Proteomes" id="UP001372834">
    <property type="component" value="Unassembled WGS sequence"/>
</dbReference>
<dbReference type="EMBL" id="JAWJWE010000039">
    <property type="protein sequence ID" value="KAK6621326.1"/>
    <property type="molecule type" value="Genomic_DNA"/>
</dbReference>
<organism evidence="1 2">
    <name type="scientific">Polyplax serrata</name>
    <name type="common">Common mouse louse</name>
    <dbReference type="NCBI Taxonomy" id="468196"/>
    <lineage>
        <taxon>Eukaryota</taxon>
        <taxon>Metazoa</taxon>
        <taxon>Ecdysozoa</taxon>
        <taxon>Arthropoda</taxon>
        <taxon>Hexapoda</taxon>
        <taxon>Insecta</taxon>
        <taxon>Pterygota</taxon>
        <taxon>Neoptera</taxon>
        <taxon>Paraneoptera</taxon>
        <taxon>Psocodea</taxon>
        <taxon>Troctomorpha</taxon>
        <taxon>Phthiraptera</taxon>
        <taxon>Anoplura</taxon>
        <taxon>Polyplacidae</taxon>
        <taxon>Polyplax</taxon>
    </lineage>
</organism>
<accession>A0AAN8NU31</accession>
<gene>
    <name evidence="1" type="ORF">RUM43_011632</name>
</gene>
<protein>
    <submittedName>
        <fullName evidence="1">Uncharacterized protein</fullName>
    </submittedName>
</protein>
<sequence length="139" mass="16342">MSSWALVAMEAIAENVYLTQISSTCCLLTYMEYYIFVRVALAEVTYWWKLCIRHFLRSNFTFRVSSEDRDQLFIAIYRCLSSEQIFPMDGFYLMSTQVEDINVVVVYNNNLKNGTWDLETLRDNTGRREGEFLLPNCIP</sequence>
<evidence type="ECO:0000313" key="1">
    <source>
        <dbReference type="EMBL" id="KAK6621326.1"/>
    </source>
</evidence>
<proteinExistence type="predicted"/>
<dbReference type="AlphaFoldDB" id="A0AAN8NU31"/>
<evidence type="ECO:0000313" key="2">
    <source>
        <dbReference type="Proteomes" id="UP001372834"/>
    </source>
</evidence>